<proteinExistence type="predicted"/>
<dbReference type="Proteomes" id="UP000559987">
    <property type="component" value="Unassembled WGS sequence"/>
</dbReference>
<evidence type="ECO:0000313" key="2">
    <source>
        <dbReference type="Proteomes" id="UP000559987"/>
    </source>
</evidence>
<dbReference type="RefSeq" id="WP_183908198.1">
    <property type="nucleotide sequence ID" value="NZ_JACHXZ010000001.1"/>
</dbReference>
<comment type="caution">
    <text evidence="1">The sequence shown here is derived from an EMBL/GenBank/DDBJ whole genome shotgun (WGS) entry which is preliminary data.</text>
</comment>
<evidence type="ECO:0000313" key="1">
    <source>
        <dbReference type="EMBL" id="MBB3167458.1"/>
    </source>
</evidence>
<name>A0A839UPI7_9GAMM</name>
<sequence length="61" mass="7065">MDALTTPTHYDLHHQKFNGNYGLYFTWWDRWMGTEFPGYKADFKRAATAEESSQTVAETSG</sequence>
<dbReference type="EMBL" id="JACHXZ010000001">
    <property type="protein sequence ID" value="MBB3167458.1"/>
    <property type="molecule type" value="Genomic_DNA"/>
</dbReference>
<reference evidence="1 2" key="1">
    <citation type="submission" date="2020-08" db="EMBL/GenBank/DDBJ databases">
        <title>Genomic Encyclopedia of Type Strains, Phase III (KMG-III): the genomes of soil and plant-associated and newly described type strains.</title>
        <authorList>
            <person name="Whitman W."/>
        </authorList>
    </citation>
    <scope>NUCLEOTIDE SEQUENCE [LARGE SCALE GENOMIC DNA]</scope>
    <source>
        <strain evidence="1 2">CECT 8571</strain>
    </source>
</reference>
<accession>A0A839UPI7</accession>
<dbReference type="AlphaFoldDB" id="A0A839UPI7"/>
<keyword evidence="2" id="KW-1185">Reference proteome</keyword>
<protein>
    <submittedName>
        <fullName evidence="1">Sterol desaturase/sphingolipid hydroxylase (Fatty acid hydroxylase superfamily)</fullName>
    </submittedName>
</protein>
<gene>
    <name evidence="1" type="ORF">FHS30_000634</name>
</gene>
<organism evidence="1 2">
    <name type="scientific">Simiduia aestuariiviva</name>
    <dbReference type="NCBI Taxonomy" id="1510459"/>
    <lineage>
        <taxon>Bacteria</taxon>
        <taxon>Pseudomonadati</taxon>
        <taxon>Pseudomonadota</taxon>
        <taxon>Gammaproteobacteria</taxon>
        <taxon>Cellvibrionales</taxon>
        <taxon>Cellvibrionaceae</taxon>
        <taxon>Simiduia</taxon>
    </lineage>
</organism>